<protein>
    <submittedName>
        <fullName evidence="3">Uncharacterized protein</fullName>
    </submittedName>
</protein>
<evidence type="ECO:0000313" key="4">
    <source>
        <dbReference type="Proteomes" id="UP000799118"/>
    </source>
</evidence>
<accession>A0A6A4HH99</accession>
<sequence length="204" mass="21740">MRFSVAQATALLVLLTTVHGLNINRFIESGDIAIRAEDKFPGGEGGFSGGFGGHRGEHDQLYTSFMSYHDGHRGGHSHDNHRGGHHDSHGSEKVPQPGVYRRTFQMMEASEVVVVLVKVALAEEETMTGFREGSEGSDMEITSVATVAPKSRKTSSLEASEALVGTEADTTTTIVDMEVASVGTKTTTGAASFPFLARSEEVVG</sequence>
<evidence type="ECO:0000256" key="2">
    <source>
        <dbReference type="SAM" id="SignalP"/>
    </source>
</evidence>
<proteinExistence type="predicted"/>
<feature type="region of interest" description="Disordered" evidence="1">
    <location>
        <begin position="67"/>
        <end position="96"/>
    </location>
</feature>
<dbReference type="EMBL" id="ML769498">
    <property type="protein sequence ID" value="KAE9397396.1"/>
    <property type="molecule type" value="Genomic_DNA"/>
</dbReference>
<dbReference type="Proteomes" id="UP000799118">
    <property type="component" value="Unassembled WGS sequence"/>
</dbReference>
<reference evidence="3" key="1">
    <citation type="journal article" date="2019" name="Environ. Microbiol.">
        <title>Fungal ecological strategies reflected in gene transcription - a case study of two litter decomposers.</title>
        <authorList>
            <person name="Barbi F."/>
            <person name="Kohler A."/>
            <person name="Barry K."/>
            <person name="Baskaran P."/>
            <person name="Daum C."/>
            <person name="Fauchery L."/>
            <person name="Ihrmark K."/>
            <person name="Kuo A."/>
            <person name="LaButti K."/>
            <person name="Lipzen A."/>
            <person name="Morin E."/>
            <person name="Grigoriev I.V."/>
            <person name="Henrissat B."/>
            <person name="Lindahl B."/>
            <person name="Martin F."/>
        </authorList>
    </citation>
    <scope>NUCLEOTIDE SEQUENCE</scope>
    <source>
        <strain evidence="3">JB14</strain>
    </source>
</reference>
<evidence type="ECO:0000313" key="3">
    <source>
        <dbReference type="EMBL" id="KAE9397396.1"/>
    </source>
</evidence>
<keyword evidence="2" id="KW-0732">Signal</keyword>
<keyword evidence="4" id="KW-1185">Reference proteome</keyword>
<evidence type="ECO:0000256" key="1">
    <source>
        <dbReference type="SAM" id="MobiDB-lite"/>
    </source>
</evidence>
<name>A0A6A4HH99_9AGAR</name>
<feature type="compositionally biased region" description="Basic and acidic residues" evidence="1">
    <location>
        <begin position="69"/>
        <end position="92"/>
    </location>
</feature>
<organism evidence="3 4">
    <name type="scientific">Gymnopus androsaceus JB14</name>
    <dbReference type="NCBI Taxonomy" id="1447944"/>
    <lineage>
        <taxon>Eukaryota</taxon>
        <taxon>Fungi</taxon>
        <taxon>Dikarya</taxon>
        <taxon>Basidiomycota</taxon>
        <taxon>Agaricomycotina</taxon>
        <taxon>Agaricomycetes</taxon>
        <taxon>Agaricomycetidae</taxon>
        <taxon>Agaricales</taxon>
        <taxon>Marasmiineae</taxon>
        <taxon>Omphalotaceae</taxon>
        <taxon>Gymnopus</taxon>
    </lineage>
</organism>
<dbReference type="AlphaFoldDB" id="A0A6A4HH99"/>
<feature type="signal peptide" evidence="2">
    <location>
        <begin position="1"/>
        <end position="20"/>
    </location>
</feature>
<feature type="chain" id="PRO_5025393775" evidence="2">
    <location>
        <begin position="21"/>
        <end position="204"/>
    </location>
</feature>
<gene>
    <name evidence="3" type="ORF">BT96DRAFT_940996</name>
</gene>